<keyword evidence="1" id="KW-0808">Transferase</keyword>
<gene>
    <name evidence="8" type="ORF">OOT00_06660</name>
</gene>
<dbReference type="InterPro" id="IPR001174">
    <property type="entry name" value="HddA/FKP"/>
</dbReference>
<dbReference type="EMBL" id="JAPFPW010000006">
    <property type="protein sequence ID" value="MCW7753664.1"/>
    <property type="molecule type" value="Genomic_DNA"/>
</dbReference>
<evidence type="ECO:0000256" key="4">
    <source>
        <dbReference type="ARBA" id="ARBA00022840"/>
    </source>
</evidence>
<organism evidence="8 9">
    <name type="scientific">Desulfobotulus pelophilus</name>
    <dbReference type="NCBI Taxonomy" id="2823377"/>
    <lineage>
        <taxon>Bacteria</taxon>
        <taxon>Pseudomonadati</taxon>
        <taxon>Thermodesulfobacteriota</taxon>
        <taxon>Desulfobacteria</taxon>
        <taxon>Desulfobacterales</taxon>
        <taxon>Desulfobacteraceae</taxon>
        <taxon>Desulfobotulus</taxon>
    </lineage>
</organism>
<evidence type="ECO:0000256" key="1">
    <source>
        <dbReference type="ARBA" id="ARBA00022679"/>
    </source>
</evidence>
<dbReference type="Proteomes" id="UP001209681">
    <property type="component" value="Unassembled WGS sequence"/>
</dbReference>
<dbReference type="InterPro" id="IPR014606">
    <property type="entry name" value="Heptose_7-P_kinase"/>
</dbReference>
<comment type="similarity">
    <text evidence="5">Belongs to the GHMP kinase family.</text>
</comment>
<reference evidence="8 9" key="1">
    <citation type="submission" date="2022-11" db="EMBL/GenBank/DDBJ databases">
        <title>Desulfobotulus tamanensis H1 sp. nov. - anaerobic, alkaliphilic, sulphate reducing bacterium isolated from terrestrial mud volcano.</title>
        <authorList>
            <person name="Frolova A."/>
            <person name="Merkel A.Y."/>
            <person name="Slobodkin A.I."/>
        </authorList>
    </citation>
    <scope>NUCLEOTIDE SEQUENCE [LARGE SCALE GENOMIC DNA]</scope>
    <source>
        <strain evidence="8 9">H1</strain>
    </source>
</reference>
<dbReference type="GO" id="GO:0016301">
    <property type="term" value="F:kinase activity"/>
    <property type="evidence" value="ECO:0007669"/>
    <property type="project" value="UniProtKB-KW"/>
</dbReference>
<dbReference type="PIRSF" id="PIRSF036406">
    <property type="entry name" value="Hept_kin"/>
    <property type="match status" value="1"/>
</dbReference>
<dbReference type="SUPFAM" id="SSF55060">
    <property type="entry name" value="GHMP Kinase, C-terminal domain"/>
    <property type="match status" value="1"/>
</dbReference>
<evidence type="ECO:0000259" key="7">
    <source>
        <dbReference type="Pfam" id="PF08544"/>
    </source>
</evidence>
<sequence length="331" mass="36487">MIIAQTPLRLSFVGGGSDMKAFYSQRDGAVICTAIDKYVYAIIKERFDEEIYLNYSEKERVSKVDDIRHDLVREAMKLTGVNAGVEITTLADIPSSGSGLGSSSAITVALLHALHTYRNELVTAEQLAEEACHIEIDRLKKPIGRQDQYAAAYGGLHHFIFQKNDRVLRSPVHLPPALRRRISESMQLFFTGITRSADSILSEQQKNLKEQDKMESLASMVDLVQPFIDALVKGDVETCGRLLHRNWLLKQSLATGISSADTRSMYDAARNSGAVGGKIAGAGGGGFMFFFTPPGNQPAVREKLSGFREFPFLLSESGSRIIFDGRSYSAK</sequence>
<name>A0ABT3N883_9BACT</name>
<evidence type="ECO:0000256" key="2">
    <source>
        <dbReference type="ARBA" id="ARBA00022741"/>
    </source>
</evidence>
<proteinExistence type="inferred from homology"/>
<evidence type="ECO:0000256" key="3">
    <source>
        <dbReference type="ARBA" id="ARBA00022777"/>
    </source>
</evidence>
<keyword evidence="3 8" id="KW-0418">Kinase</keyword>
<keyword evidence="2" id="KW-0547">Nucleotide-binding</keyword>
<dbReference type="Pfam" id="PF08544">
    <property type="entry name" value="GHMP_kinases_C"/>
    <property type="match status" value="1"/>
</dbReference>
<dbReference type="RefSeq" id="WP_265424534.1">
    <property type="nucleotide sequence ID" value="NZ_JAPFPW010000006.1"/>
</dbReference>
<dbReference type="InterPro" id="IPR052203">
    <property type="entry name" value="GHMP_Kinase-Related"/>
</dbReference>
<dbReference type="PANTHER" id="PTHR32463">
    <property type="entry name" value="L-FUCOSE KINASE"/>
    <property type="match status" value="1"/>
</dbReference>
<feature type="domain" description="GHMP kinase C-terminal" evidence="7">
    <location>
        <begin position="228"/>
        <end position="305"/>
    </location>
</feature>
<dbReference type="InterPro" id="IPR006204">
    <property type="entry name" value="GHMP_kinase_N_dom"/>
</dbReference>
<evidence type="ECO:0000259" key="6">
    <source>
        <dbReference type="Pfam" id="PF00288"/>
    </source>
</evidence>
<evidence type="ECO:0000256" key="5">
    <source>
        <dbReference type="ARBA" id="ARBA00038121"/>
    </source>
</evidence>
<dbReference type="PANTHER" id="PTHR32463:SF0">
    <property type="entry name" value="L-FUCOSE KINASE"/>
    <property type="match status" value="1"/>
</dbReference>
<dbReference type="Gene3D" id="3.30.230.120">
    <property type="match status" value="1"/>
</dbReference>
<dbReference type="InterPro" id="IPR036554">
    <property type="entry name" value="GHMP_kinase_C_sf"/>
</dbReference>
<comment type="caution">
    <text evidence="8">The sequence shown here is derived from an EMBL/GenBank/DDBJ whole genome shotgun (WGS) entry which is preliminary data.</text>
</comment>
<keyword evidence="9" id="KW-1185">Reference proteome</keyword>
<evidence type="ECO:0000313" key="9">
    <source>
        <dbReference type="Proteomes" id="UP001209681"/>
    </source>
</evidence>
<feature type="domain" description="GHMP kinase N-terminal" evidence="6">
    <location>
        <begin position="74"/>
        <end position="155"/>
    </location>
</feature>
<accession>A0ABT3N883</accession>
<protein>
    <submittedName>
        <fullName evidence="8">GHMP kinase</fullName>
    </submittedName>
</protein>
<dbReference type="InterPro" id="IPR013750">
    <property type="entry name" value="GHMP_kinase_C_dom"/>
</dbReference>
<evidence type="ECO:0000313" key="8">
    <source>
        <dbReference type="EMBL" id="MCW7753664.1"/>
    </source>
</evidence>
<dbReference type="Pfam" id="PF00288">
    <property type="entry name" value="GHMP_kinases_N"/>
    <property type="match status" value="1"/>
</dbReference>
<dbReference type="InterPro" id="IPR020568">
    <property type="entry name" value="Ribosomal_Su5_D2-typ_SF"/>
</dbReference>
<dbReference type="PRINTS" id="PR00960">
    <property type="entry name" value="LMBPPROTEIN"/>
</dbReference>
<dbReference type="SUPFAM" id="SSF54211">
    <property type="entry name" value="Ribosomal protein S5 domain 2-like"/>
    <property type="match status" value="1"/>
</dbReference>
<keyword evidence="4" id="KW-0067">ATP-binding</keyword>